<accession>A0AAV3QDH4</accession>
<sequence>METNGSNDENLQGNDGLNLDNLHNWLHNDTPTNILELVHLRNGRTVPERGCPVDVSSVREDGEETYTHTPPVRRGNEHVTGQQSRHEVMIGDVVPLAPPQDTMAALRRQVDALSARVPGQTRKGTNTEFARLSPF</sequence>
<keyword evidence="3" id="KW-1185">Reference proteome</keyword>
<protein>
    <submittedName>
        <fullName evidence="2">Uncharacterized protein</fullName>
    </submittedName>
</protein>
<evidence type="ECO:0000313" key="3">
    <source>
        <dbReference type="Proteomes" id="UP001454036"/>
    </source>
</evidence>
<gene>
    <name evidence="2" type="ORF">LIER_17412</name>
</gene>
<dbReference type="Proteomes" id="UP001454036">
    <property type="component" value="Unassembled WGS sequence"/>
</dbReference>
<proteinExistence type="predicted"/>
<reference evidence="2 3" key="1">
    <citation type="submission" date="2024-01" db="EMBL/GenBank/DDBJ databases">
        <title>The complete chloroplast genome sequence of Lithospermum erythrorhizon: insights into the phylogenetic relationship among Boraginaceae species and the maternal lineages of purple gromwells.</title>
        <authorList>
            <person name="Okada T."/>
            <person name="Watanabe K."/>
        </authorList>
    </citation>
    <scope>NUCLEOTIDE SEQUENCE [LARGE SCALE GENOMIC DNA]</scope>
</reference>
<feature type="region of interest" description="Disordered" evidence="1">
    <location>
        <begin position="47"/>
        <end position="83"/>
    </location>
</feature>
<name>A0AAV3QDH4_LITER</name>
<evidence type="ECO:0000313" key="2">
    <source>
        <dbReference type="EMBL" id="GAA0160986.1"/>
    </source>
</evidence>
<dbReference type="EMBL" id="BAABME010004048">
    <property type="protein sequence ID" value="GAA0160986.1"/>
    <property type="molecule type" value="Genomic_DNA"/>
</dbReference>
<evidence type="ECO:0000256" key="1">
    <source>
        <dbReference type="SAM" id="MobiDB-lite"/>
    </source>
</evidence>
<dbReference type="AlphaFoldDB" id="A0AAV3QDH4"/>
<comment type="caution">
    <text evidence="2">The sequence shown here is derived from an EMBL/GenBank/DDBJ whole genome shotgun (WGS) entry which is preliminary data.</text>
</comment>
<organism evidence="2 3">
    <name type="scientific">Lithospermum erythrorhizon</name>
    <name type="common">Purple gromwell</name>
    <name type="synonym">Lithospermum officinale var. erythrorhizon</name>
    <dbReference type="NCBI Taxonomy" id="34254"/>
    <lineage>
        <taxon>Eukaryota</taxon>
        <taxon>Viridiplantae</taxon>
        <taxon>Streptophyta</taxon>
        <taxon>Embryophyta</taxon>
        <taxon>Tracheophyta</taxon>
        <taxon>Spermatophyta</taxon>
        <taxon>Magnoliopsida</taxon>
        <taxon>eudicotyledons</taxon>
        <taxon>Gunneridae</taxon>
        <taxon>Pentapetalae</taxon>
        <taxon>asterids</taxon>
        <taxon>lamiids</taxon>
        <taxon>Boraginales</taxon>
        <taxon>Boraginaceae</taxon>
        <taxon>Boraginoideae</taxon>
        <taxon>Lithospermeae</taxon>
        <taxon>Lithospermum</taxon>
    </lineage>
</organism>